<keyword evidence="2" id="KW-0805">Transcription regulation</keyword>
<dbReference type="Pfam" id="PF03466">
    <property type="entry name" value="LysR_substrate"/>
    <property type="match status" value="1"/>
</dbReference>
<evidence type="ECO:0000256" key="3">
    <source>
        <dbReference type="ARBA" id="ARBA00023125"/>
    </source>
</evidence>
<dbReference type="AlphaFoldDB" id="A0AAX3J8X8"/>
<proteinExistence type="inferred from homology"/>
<evidence type="ECO:0000256" key="1">
    <source>
        <dbReference type="ARBA" id="ARBA00009437"/>
    </source>
</evidence>
<evidence type="ECO:0000259" key="5">
    <source>
        <dbReference type="PROSITE" id="PS50931"/>
    </source>
</evidence>
<dbReference type="GO" id="GO:0003700">
    <property type="term" value="F:DNA-binding transcription factor activity"/>
    <property type="evidence" value="ECO:0007669"/>
    <property type="project" value="InterPro"/>
</dbReference>
<organism evidence="6 7">
    <name type="scientific">Pantoea brenneri</name>
    <dbReference type="NCBI Taxonomy" id="472694"/>
    <lineage>
        <taxon>Bacteria</taxon>
        <taxon>Pseudomonadati</taxon>
        <taxon>Pseudomonadota</taxon>
        <taxon>Gammaproteobacteria</taxon>
        <taxon>Enterobacterales</taxon>
        <taxon>Erwiniaceae</taxon>
        <taxon>Pantoea</taxon>
    </lineage>
</organism>
<dbReference type="InterPro" id="IPR005119">
    <property type="entry name" value="LysR_subst-bd"/>
</dbReference>
<protein>
    <submittedName>
        <fullName evidence="6">LysR family transcriptional regulator</fullName>
    </submittedName>
</protein>
<comment type="similarity">
    <text evidence="1">Belongs to the LysR transcriptional regulatory family.</text>
</comment>
<accession>A0AAX3J8X8</accession>
<dbReference type="EMBL" id="CABWMH010000018">
    <property type="protein sequence ID" value="VXC20564.1"/>
    <property type="molecule type" value="Genomic_DNA"/>
</dbReference>
<dbReference type="InterPro" id="IPR036388">
    <property type="entry name" value="WH-like_DNA-bd_sf"/>
</dbReference>
<reference evidence="6 7" key="1">
    <citation type="submission" date="2019-10" db="EMBL/GenBank/DDBJ databases">
        <authorList>
            <person name="Karimi E."/>
        </authorList>
    </citation>
    <scope>NUCLEOTIDE SEQUENCE [LARGE SCALE GENOMIC DNA]</scope>
    <source>
        <strain evidence="6">Pantoea sp. 111</strain>
    </source>
</reference>
<evidence type="ECO:0000313" key="6">
    <source>
        <dbReference type="EMBL" id="VXC20564.1"/>
    </source>
</evidence>
<dbReference type="Gene3D" id="3.40.190.290">
    <property type="match status" value="1"/>
</dbReference>
<dbReference type="InterPro" id="IPR000847">
    <property type="entry name" value="LysR_HTH_N"/>
</dbReference>
<dbReference type="Gene3D" id="1.10.10.10">
    <property type="entry name" value="Winged helix-like DNA-binding domain superfamily/Winged helix DNA-binding domain"/>
    <property type="match status" value="1"/>
</dbReference>
<evidence type="ECO:0000256" key="4">
    <source>
        <dbReference type="ARBA" id="ARBA00023163"/>
    </source>
</evidence>
<feature type="domain" description="HTH lysR-type" evidence="5">
    <location>
        <begin position="55"/>
        <end position="105"/>
    </location>
</feature>
<dbReference type="PROSITE" id="PS50931">
    <property type="entry name" value="HTH_LYSR"/>
    <property type="match status" value="1"/>
</dbReference>
<dbReference type="CDD" id="cd08422">
    <property type="entry name" value="PBP2_CrgA_like"/>
    <property type="match status" value="1"/>
</dbReference>
<dbReference type="InterPro" id="IPR058163">
    <property type="entry name" value="LysR-type_TF_proteobact-type"/>
</dbReference>
<keyword evidence="3" id="KW-0238">DNA-binding</keyword>
<comment type="caution">
    <text evidence="6">The sequence shown here is derived from an EMBL/GenBank/DDBJ whole genome shotgun (WGS) entry which is preliminary data.</text>
</comment>
<name>A0AAX3J8X8_9GAMM</name>
<dbReference type="Pfam" id="PF00126">
    <property type="entry name" value="HTH_1"/>
    <property type="match status" value="1"/>
</dbReference>
<dbReference type="GO" id="GO:0006351">
    <property type="term" value="P:DNA-templated transcription"/>
    <property type="evidence" value="ECO:0007669"/>
    <property type="project" value="TreeGrafter"/>
</dbReference>
<dbReference type="InterPro" id="IPR036390">
    <property type="entry name" value="WH_DNA-bd_sf"/>
</dbReference>
<keyword evidence="4" id="KW-0804">Transcription</keyword>
<sequence>MQALLLAHPLALYLSAHHRALFYGFCYLIEFPQSEMLSFINRTGDEMDRVTAAAVFNRICELGSLSAASRALGISRPMVSRYLEEMEKWAGTRLLHRSSRRLTITPAGEAILLRTRQLARLSEEIEQESTQAMPAGTLRIACAHFTATHLVGPAIPDFLSRYPALRIELEINNQPVSLIGERIDLAIRITDAPEPGAIARRLGECRSVLCASPGYLAKQGTPQTPEALSSHNCLYYSRFAGQSWHFTAPQGEKIAVAVRGNFSAGISSLLCDAAIADCGVAMVPEQEARSSLASGKLVQLLPDYRPQTLGIWGLYLSREHQSAALRLFLDELYKSIAQVS</sequence>
<dbReference type="PANTHER" id="PTHR30537:SF35">
    <property type="entry name" value="TRANSCRIPTIONAL REGULATORY PROTEIN"/>
    <property type="match status" value="1"/>
</dbReference>
<dbReference type="Proteomes" id="UP000433737">
    <property type="component" value="Unassembled WGS sequence"/>
</dbReference>
<dbReference type="GO" id="GO:0043565">
    <property type="term" value="F:sequence-specific DNA binding"/>
    <property type="evidence" value="ECO:0007669"/>
    <property type="project" value="TreeGrafter"/>
</dbReference>
<evidence type="ECO:0000313" key="7">
    <source>
        <dbReference type="Proteomes" id="UP000433737"/>
    </source>
</evidence>
<evidence type="ECO:0000256" key="2">
    <source>
        <dbReference type="ARBA" id="ARBA00023015"/>
    </source>
</evidence>
<dbReference type="PANTHER" id="PTHR30537">
    <property type="entry name" value="HTH-TYPE TRANSCRIPTIONAL REGULATOR"/>
    <property type="match status" value="1"/>
</dbReference>
<gene>
    <name evidence="6" type="ORF">PANT111_250021</name>
</gene>
<dbReference type="SUPFAM" id="SSF46785">
    <property type="entry name" value="Winged helix' DNA-binding domain"/>
    <property type="match status" value="1"/>
</dbReference>
<dbReference type="SUPFAM" id="SSF53850">
    <property type="entry name" value="Periplasmic binding protein-like II"/>
    <property type="match status" value="1"/>
</dbReference>